<feature type="transmembrane region" description="Helical" evidence="1">
    <location>
        <begin position="12"/>
        <end position="30"/>
    </location>
</feature>
<gene>
    <name evidence="3" type="ORF">SAMN06265376_10354</name>
</gene>
<feature type="transmembrane region" description="Helical" evidence="1">
    <location>
        <begin position="147"/>
        <end position="167"/>
    </location>
</feature>
<feature type="transmembrane region" description="Helical" evidence="1">
    <location>
        <begin position="209"/>
        <end position="227"/>
    </location>
</feature>
<dbReference type="InterPro" id="IPR000620">
    <property type="entry name" value="EamA_dom"/>
</dbReference>
<feature type="transmembrane region" description="Helical" evidence="1">
    <location>
        <begin position="68"/>
        <end position="87"/>
    </location>
</feature>
<proteinExistence type="predicted"/>
<keyword evidence="1" id="KW-1133">Transmembrane helix</keyword>
<dbReference type="Pfam" id="PF00892">
    <property type="entry name" value="EamA"/>
    <property type="match status" value="2"/>
</dbReference>
<feature type="transmembrane region" description="Helical" evidence="1">
    <location>
        <begin position="122"/>
        <end position="141"/>
    </location>
</feature>
<dbReference type="GO" id="GO:0016020">
    <property type="term" value="C:membrane"/>
    <property type="evidence" value="ECO:0007669"/>
    <property type="project" value="InterPro"/>
</dbReference>
<evidence type="ECO:0000259" key="2">
    <source>
        <dbReference type="Pfam" id="PF00892"/>
    </source>
</evidence>
<keyword evidence="1" id="KW-0812">Transmembrane</keyword>
<accession>A0A238ZAN2</accession>
<feature type="transmembrane region" description="Helical" evidence="1">
    <location>
        <begin position="93"/>
        <end position="110"/>
    </location>
</feature>
<evidence type="ECO:0000313" key="4">
    <source>
        <dbReference type="Proteomes" id="UP000198379"/>
    </source>
</evidence>
<sequence length="286" mass="31751">MTKKTTLGPILEINLAMLFISTSGVLGRYIQLPPELTIALRGIFAAVFLGLFILWRKSSWHIDTKDRKAILIGGILLGAHWVLYFYALQLSNVAIGMLSIFTYPVITSLLEPLVLKTKFHPIHIFLAILVLFGLYLLAPEFSLESDATLAIILGVISALCYALRNLIMKTKVQKYEGTILMWYQIMIVSVLLIPALFMDVNWPSVQEQLPYLALLGLLTTTIGHTLFLSSFKHFSVTTASLMSSAQPIYGIILGIFFLQEIPGIRTIIGGALILVSVVVESRRAVK</sequence>
<dbReference type="SUPFAM" id="SSF103481">
    <property type="entry name" value="Multidrug resistance efflux transporter EmrE"/>
    <property type="match status" value="2"/>
</dbReference>
<keyword evidence="1" id="KW-0472">Membrane</keyword>
<reference evidence="3 4" key="1">
    <citation type="submission" date="2017-06" db="EMBL/GenBank/DDBJ databases">
        <authorList>
            <person name="Kim H.J."/>
            <person name="Triplett B.A."/>
        </authorList>
    </citation>
    <scope>NUCLEOTIDE SEQUENCE [LARGE SCALE GENOMIC DNA]</scope>
    <source>
        <strain evidence="3 4">DSM 25597</strain>
    </source>
</reference>
<protein>
    <submittedName>
        <fullName evidence="3">Threonine/homoserine efflux transporter RhtA</fullName>
    </submittedName>
</protein>
<name>A0A238ZAN2_9FLAO</name>
<dbReference type="PANTHER" id="PTHR22911">
    <property type="entry name" value="ACYL-MALONYL CONDENSING ENZYME-RELATED"/>
    <property type="match status" value="1"/>
</dbReference>
<feature type="transmembrane region" description="Helical" evidence="1">
    <location>
        <begin position="179"/>
        <end position="197"/>
    </location>
</feature>
<organism evidence="3 4">
    <name type="scientific">Dokdonia pacifica</name>
    <dbReference type="NCBI Taxonomy" id="1627892"/>
    <lineage>
        <taxon>Bacteria</taxon>
        <taxon>Pseudomonadati</taxon>
        <taxon>Bacteroidota</taxon>
        <taxon>Flavobacteriia</taxon>
        <taxon>Flavobacteriales</taxon>
        <taxon>Flavobacteriaceae</taxon>
        <taxon>Dokdonia</taxon>
    </lineage>
</organism>
<dbReference type="EMBL" id="FZNY01000003">
    <property type="protein sequence ID" value="SNR80048.1"/>
    <property type="molecule type" value="Genomic_DNA"/>
</dbReference>
<dbReference type="Proteomes" id="UP000198379">
    <property type="component" value="Unassembled WGS sequence"/>
</dbReference>
<feature type="transmembrane region" description="Helical" evidence="1">
    <location>
        <begin position="36"/>
        <end position="56"/>
    </location>
</feature>
<feature type="domain" description="EamA" evidence="2">
    <location>
        <begin position="149"/>
        <end position="279"/>
    </location>
</feature>
<evidence type="ECO:0000313" key="3">
    <source>
        <dbReference type="EMBL" id="SNR80048.1"/>
    </source>
</evidence>
<dbReference type="PANTHER" id="PTHR22911:SF79">
    <property type="entry name" value="MOBA-LIKE NTP TRANSFERASE DOMAIN-CONTAINING PROTEIN"/>
    <property type="match status" value="1"/>
</dbReference>
<feature type="transmembrane region" description="Helical" evidence="1">
    <location>
        <begin position="264"/>
        <end position="281"/>
    </location>
</feature>
<feature type="domain" description="EamA" evidence="2">
    <location>
        <begin position="14"/>
        <end position="137"/>
    </location>
</feature>
<dbReference type="InterPro" id="IPR037185">
    <property type="entry name" value="EmrE-like"/>
</dbReference>
<evidence type="ECO:0000256" key="1">
    <source>
        <dbReference type="SAM" id="Phobius"/>
    </source>
</evidence>
<dbReference type="AlphaFoldDB" id="A0A238ZAN2"/>
<keyword evidence="4" id="KW-1185">Reference proteome</keyword>
<dbReference type="RefSeq" id="WP_229746831.1">
    <property type="nucleotide sequence ID" value="NZ_BMEP01000001.1"/>
</dbReference>
<feature type="transmembrane region" description="Helical" evidence="1">
    <location>
        <begin position="239"/>
        <end position="258"/>
    </location>
</feature>